<protein>
    <recommendedName>
        <fullName evidence="5">Tyrosine-protein phosphatase</fullName>
        <ecNumber evidence="5">3.1.3.48</ecNumber>
    </recommendedName>
</protein>
<evidence type="ECO:0000256" key="2">
    <source>
        <dbReference type="ARBA" id="ARBA00022801"/>
    </source>
</evidence>
<dbReference type="InterPro" id="IPR016195">
    <property type="entry name" value="Pol/histidinol_Pase-like"/>
</dbReference>
<dbReference type="Gene3D" id="3.20.20.140">
    <property type="entry name" value="Metal-dependent hydrolases"/>
    <property type="match status" value="1"/>
</dbReference>
<accession>A0A511J503</accession>
<reference evidence="6 7" key="1">
    <citation type="submission" date="2019-07" db="EMBL/GenBank/DDBJ databases">
        <title>Whole genome shotgun sequence of Enterococcus villorum NBRC 100699.</title>
        <authorList>
            <person name="Hosoyama A."/>
            <person name="Uohara A."/>
            <person name="Ohji S."/>
            <person name="Ichikawa N."/>
        </authorList>
    </citation>
    <scope>NUCLEOTIDE SEQUENCE [LARGE SCALE GENOMIC DNA]</scope>
    <source>
        <strain evidence="6 7">NBRC 100699</strain>
    </source>
</reference>
<dbReference type="PIRSF" id="PIRSF016557">
    <property type="entry name" value="Caps_synth_CpsB"/>
    <property type="match status" value="1"/>
</dbReference>
<evidence type="ECO:0000256" key="4">
    <source>
        <dbReference type="ARBA" id="ARBA00051722"/>
    </source>
</evidence>
<dbReference type="GO" id="GO:0030145">
    <property type="term" value="F:manganese ion binding"/>
    <property type="evidence" value="ECO:0007669"/>
    <property type="project" value="UniProtKB-UniRule"/>
</dbReference>
<dbReference type="EMBL" id="BJWF01000033">
    <property type="protein sequence ID" value="GEL92769.1"/>
    <property type="molecule type" value="Genomic_DNA"/>
</dbReference>
<evidence type="ECO:0000313" key="7">
    <source>
        <dbReference type="Proteomes" id="UP000321830"/>
    </source>
</evidence>
<organism evidence="6 7">
    <name type="scientific">Enterococcus villorum</name>
    <dbReference type="NCBI Taxonomy" id="112904"/>
    <lineage>
        <taxon>Bacteria</taxon>
        <taxon>Bacillati</taxon>
        <taxon>Bacillota</taxon>
        <taxon>Bacilli</taxon>
        <taxon>Lactobacillales</taxon>
        <taxon>Enterococcaceae</taxon>
        <taxon>Enterococcus</taxon>
    </lineage>
</organism>
<dbReference type="GO" id="GO:0004725">
    <property type="term" value="F:protein tyrosine phosphatase activity"/>
    <property type="evidence" value="ECO:0007669"/>
    <property type="project" value="UniProtKB-UniRule"/>
</dbReference>
<dbReference type="PANTHER" id="PTHR39181">
    <property type="entry name" value="TYROSINE-PROTEIN PHOSPHATASE YWQE"/>
    <property type="match status" value="1"/>
</dbReference>
<comment type="caution">
    <text evidence="6">The sequence shown here is derived from an EMBL/GenBank/DDBJ whole genome shotgun (WGS) entry which is preliminary data.</text>
</comment>
<dbReference type="PANTHER" id="PTHR39181:SF1">
    <property type="entry name" value="TYROSINE-PROTEIN PHOSPHATASE YWQE"/>
    <property type="match status" value="1"/>
</dbReference>
<evidence type="ECO:0000313" key="6">
    <source>
        <dbReference type="EMBL" id="GEL92769.1"/>
    </source>
</evidence>
<comment type="similarity">
    <text evidence="1 5">Belongs to the metallo-dependent hydrolases superfamily. CpsB/CapC family.</text>
</comment>
<evidence type="ECO:0000256" key="3">
    <source>
        <dbReference type="ARBA" id="ARBA00022912"/>
    </source>
</evidence>
<keyword evidence="3 5" id="KW-0904">Protein phosphatase</keyword>
<evidence type="ECO:0000256" key="5">
    <source>
        <dbReference type="PIRNR" id="PIRNR016557"/>
    </source>
</evidence>
<comment type="catalytic activity">
    <reaction evidence="4 5">
        <text>O-phospho-L-tyrosyl-[protein] + H2O = L-tyrosyl-[protein] + phosphate</text>
        <dbReference type="Rhea" id="RHEA:10684"/>
        <dbReference type="Rhea" id="RHEA-COMP:10136"/>
        <dbReference type="Rhea" id="RHEA-COMP:20101"/>
        <dbReference type="ChEBI" id="CHEBI:15377"/>
        <dbReference type="ChEBI" id="CHEBI:43474"/>
        <dbReference type="ChEBI" id="CHEBI:46858"/>
        <dbReference type="ChEBI" id="CHEBI:61978"/>
        <dbReference type="EC" id="3.1.3.48"/>
    </reaction>
</comment>
<dbReference type="EC" id="3.1.3.48" evidence="5"/>
<dbReference type="AlphaFoldDB" id="A0A511J503"/>
<dbReference type="RefSeq" id="WP_010752241.1">
    <property type="nucleotide sequence ID" value="NZ_BJWF01000033.1"/>
</dbReference>
<evidence type="ECO:0000256" key="1">
    <source>
        <dbReference type="ARBA" id="ARBA00005750"/>
    </source>
</evidence>
<proteinExistence type="inferred from homology"/>
<name>A0A511J503_9ENTE</name>
<sequence length="247" mass="28856">MRAEGVNQIVDIHNHVLFGLDDGARTLEESIEMIKNAKTQGIDVIVATPHLNHYQFSYDLSDLKKNYRKIQQKIIQEKLDILLILSHEIFLTIDFYEKYTMDELFPILTNKDEKKILVELPSYEVPYYFKEFIIQTAQKNMTCIWAHPERNAVIQNNWKKIFEFVDKNRLEIQITAGSLLGNYGKKSKKIAWKLLKTGVVDYVASDAHNLTSRPFELDKAYKMIHKKMGMDFLVELQKKAETIAIKN</sequence>
<keyword evidence="2 5" id="KW-0378">Hydrolase</keyword>
<dbReference type="Pfam" id="PF19567">
    <property type="entry name" value="CpsB_CapC"/>
    <property type="match status" value="1"/>
</dbReference>
<dbReference type="Proteomes" id="UP000321830">
    <property type="component" value="Unassembled WGS sequence"/>
</dbReference>
<gene>
    <name evidence="6" type="primary">epsC</name>
    <name evidence="6" type="ORF">EVI01_21060</name>
</gene>
<dbReference type="InterPro" id="IPR016667">
    <property type="entry name" value="Caps_polysacc_synth_CpsB/CapC"/>
</dbReference>
<dbReference type="SUPFAM" id="SSF89550">
    <property type="entry name" value="PHP domain-like"/>
    <property type="match status" value="1"/>
</dbReference>